<feature type="chain" id="PRO_5032329865" evidence="1">
    <location>
        <begin position="16"/>
        <end position="108"/>
    </location>
</feature>
<evidence type="ECO:0000313" key="2">
    <source>
        <dbReference type="EMBL" id="CAE7265185.1"/>
    </source>
</evidence>
<reference evidence="2" key="1">
    <citation type="submission" date="2021-02" db="EMBL/GenBank/DDBJ databases">
        <authorList>
            <person name="Dougan E. K."/>
            <person name="Rhodes N."/>
            <person name="Thang M."/>
            <person name="Chan C."/>
        </authorList>
    </citation>
    <scope>NUCLEOTIDE SEQUENCE</scope>
</reference>
<feature type="signal peptide" evidence="1">
    <location>
        <begin position="1"/>
        <end position="15"/>
    </location>
</feature>
<sequence>MKLWLSFVLIPLAVAIRADSTHKAADGVNNGMTRSDVKTAAEDIDVLALVGAKKCCACKEDPNRKGKCKKDTNGKTSGCGPDCDHEPGYKCWHRLGYIFHDLDCEKYN</sequence>
<proteinExistence type="predicted"/>
<dbReference type="AlphaFoldDB" id="A0A812MK12"/>
<keyword evidence="3" id="KW-1185">Reference proteome</keyword>
<name>A0A812MK12_9DINO</name>
<comment type="caution">
    <text evidence="2">The sequence shown here is derived from an EMBL/GenBank/DDBJ whole genome shotgun (WGS) entry which is preliminary data.</text>
</comment>
<dbReference type="Proteomes" id="UP000604046">
    <property type="component" value="Unassembled WGS sequence"/>
</dbReference>
<keyword evidence="1" id="KW-0732">Signal</keyword>
<protein>
    <submittedName>
        <fullName evidence="2">Uncharacterized protein</fullName>
    </submittedName>
</protein>
<gene>
    <name evidence="2" type="ORF">SNAT2548_LOCUS13996</name>
</gene>
<accession>A0A812MK12</accession>
<evidence type="ECO:0000256" key="1">
    <source>
        <dbReference type="SAM" id="SignalP"/>
    </source>
</evidence>
<dbReference type="EMBL" id="CAJNDS010001557">
    <property type="protein sequence ID" value="CAE7265185.1"/>
    <property type="molecule type" value="Genomic_DNA"/>
</dbReference>
<evidence type="ECO:0000313" key="3">
    <source>
        <dbReference type="Proteomes" id="UP000604046"/>
    </source>
</evidence>
<organism evidence="2 3">
    <name type="scientific">Symbiodinium natans</name>
    <dbReference type="NCBI Taxonomy" id="878477"/>
    <lineage>
        <taxon>Eukaryota</taxon>
        <taxon>Sar</taxon>
        <taxon>Alveolata</taxon>
        <taxon>Dinophyceae</taxon>
        <taxon>Suessiales</taxon>
        <taxon>Symbiodiniaceae</taxon>
        <taxon>Symbiodinium</taxon>
    </lineage>
</organism>